<organism evidence="9 11">
    <name type="scientific">Mesorhabditis spiculigera</name>
    <dbReference type="NCBI Taxonomy" id="96644"/>
    <lineage>
        <taxon>Eukaryota</taxon>
        <taxon>Metazoa</taxon>
        <taxon>Ecdysozoa</taxon>
        <taxon>Nematoda</taxon>
        <taxon>Chromadorea</taxon>
        <taxon>Rhabditida</taxon>
        <taxon>Rhabditina</taxon>
        <taxon>Rhabditomorpha</taxon>
        <taxon>Rhabditoidea</taxon>
        <taxon>Rhabditidae</taxon>
        <taxon>Mesorhabditinae</taxon>
        <taxon>Mesorhabditis</taxon>
    </lineage>
</organism>
<dbReference type="Proteomes" id="UP001177023">
    <property type="component" value="Unassembled WGS sequence"/>
</dbReference>
<evidence type="ECO:0000256" key="2">
    <source>
        <dbReference type="ARBA" id="ARBA00001946"/>
    </source>
</evidence>
<evidence type="ECO:0000256" key="5">
    <source>
        <dbReference type="ARBA" id="ARBA00022801"/>
    </source>
</evidence>
<dbReference type="Pfam" id="PF00293">
    <property type="entry name" value="NUDIX"/>
    <property type="match status" value="1"/>
</dbReference>
<reference evidence="9" key="1">
    <citation type="submission" date="2023-06" db="EMBL/GenBank/DDBJ databases">
        <authorList>
            <person name="Delattre M."/>
        </authorList>
    </citation>
    <scope>NUCLEOTIDE SEQUENCE</scope>
    <source>
        <strain evidence="9">AF72</strain>
    </source>
</reference>
<dbReference type="PANTHER" id="PTHR12318:SF0">
    <property type="entry name" value="ACYL-COENZYME A DIPHOSPHATASE NUDT19"/>
    <property type="match status" value="1"/>
</dbReference>
<dbReference type="GO" id="GO:0005739">
    <property type="term" value="C:mitochondrion"/>
    <property type="evidence" value="ECO:0007669"/>
    <property type="project" value="TreeGrafter"/>
</dbReference>
<dbReference type="EMBL" id="CATQJA010002608">
    <property type="protein sequence ID" value="CAJ0572872.1"/>
    <property type="molecule type" value="Genomic_DNA"/>
</dbReference>
<keyword evidence="5" id="KW-0378">Hydrolase</keyword>
<keyword evidence="7" id="KW-0464">Manganese</keyword>
<keyword evidence="6" id="KW-0460">Magnesium</keyword>
<dbReference type="InterPro" id="IPR015797">
    <property type="entry name" value="NUDIX_hydrolase-like_dom_sf"/>
</dbReference>
<dbReference type="GO" id="GO:0046872">
    <property type="term" value="F:metal ion binding"/>
    <property type="evidence" value="ECO:0007669"/>
    <property type="project" value="UniProtKB-KW"/>
</dbReference>
<keyword evidence="4" id="KW-0479">Metal-binding</keyword>
<dbReference type="AlphaFoldDB" id="A0AA36CI82"/>
<evidence type="ECO:0000256" key="6">
    <source>
        <dbReference type="ARBA" id="ARBA00022842"/>
    </source>
</evidence>
<dbReference type="SUPFAM" id="SSF55811">
    <property type="entry name" value="Nudix"/>
    <property type="match status" value="1"/>
</dbReference>
<evidence type="ECO:0000256" key="3">
    <source>
        <dbReference type="ARBA" id="ARBA00005582"/>
    </source>
</evidence>
<sequence length="303" mass="33997">MASEAWKRASTIILLSKSTRRVLMLERGATAPFMPSLHVFPGGVCEPNDAKLGDDGKAAALRELFEETGLVPLANGQALTAATDEKLAELQLSTRKEPNAFVKYFSGLSSAIPFSSIYRWSKWLTPNYGKKRYMTEFFVLPVEGEPQTKICTREMTSAVWIEPLDALPLAFRGTLDLPPPQIYELTRLAQTPTDQLDKAENKTIICPQQLTGKASGAVAFIYPGDRLYKDDDQSYLYPPEIVDDVKLAAGAEDAPLHRCVFPTRPSTKGCRLYLQKIPKQYRFHRFDTRNKELDEIKLDACKM</sequence>
<proteinExistence type="inferred from homology"/>
<evidence type="ECO:0000256" key="7">
    <source>
        <dbReference type="ARBA" id="ARBA00023211"/>
    </source>
</evidence>
<comment type="similarity">
    <text evidence="3">Belongs to the Nudix hydrolase family.</text>
</comment>
<dbReference type="InterPro" id="IPR039121">
    <property type="entry name" value="NUDT19"/>
</dbReference>
<evidence type="ECO:0000256" key="1">
    <source>
        <dbReference type="ARBA" id="ARBA00001936"/>
    </source>
</evidence>
<evidence type="ECO:0000313" key="10">
    <source>
        <dbReference type="EMBL" id="CAJ0572872.1"/>
    </source>
</evidence>
<comment type="caution">
    <text evidence="9">The sequence shown here is derived from an EMBL/GenBank/DDBJ whole genome shotgun (WGS) entry which is preliminary data.</text>
</comment>
<dbReference type="CDD" id="cd18870">
    <property type="entry name" value="NUDIX_AcylCoAdiphos_Nudt19"/>
    <property type="match status" value="1"/>
</dbReference>
<comment type="cofactor">
    <cofactor evidence="2">
        <name>Mg(2+)</name>
        <dbReference type="ChEBI" id="CHEBI:18420"/>
    </cofactor>
</comment>
<evidence type="ECO:0000259" key="8">
    <source>
        <dbReference type="PROSITE" id="PS51462"/>
    </source>
</evidence>
<feature type="domain" description="Nudix hydrolase" evidence="8">
    <location>
        <begin position="5"/>
        <end position="183"/>
    </location>
</feature>
<dbReference type="EMBL" id="CATQJA010001814">
    <property type="protein sequence ID" value="CAJ0568756.1"/>
    <property type="molecule type" value="Genomic_DNA"/>
</dbReference>
<evidence type="ECO:0000256" key="4">
    <source>
        <dbReference type="ARBA" id="ARBA00022723"/>
    </source>
</evidence>
<gene>
    <name evidence="10" type="ORF">MSPICULIGERA_LOCUS11248</name>
    <name evidence="9" type="ORF">MSPICULIGERA_LOCUS7270</name>
</gene>
<dbReference type="Gene3D" id="3.90.79.10">
    <property type="entry name" value="Nucleoside Triphosphate Pyrophosphohydrolase"/>
    <property type="match status" value="1"/>
</dbReference>
<accession>A0AA36CI82</accession>
<feature type="non-terminal residue" evidence="9">
    <location>
        <position position="1"/>
    </location>
</feature>
<protein>
    <recommendedName>
        <fullName evidence="8">Nudix hydrolase domain-containing protein</fullName>
    </recommendedName>
</protein>
<keyword evidence="11" id="KW-1185">Reference proteome</keyword>
<evidence type="ECO:0000313" key="11">
    <source>
        <dbReference type="Proteomes" id="UP001177023"/>
    </source>
</evidence>
<dbReference type="GO" id="GO:0016818">
    <property type="term" value="F:hydrolase activity, acting on acid anhydrides, in phosphorus-containing anhydrides"/>
    <property type="evidence" value="ECO:0007669"/>
    <property type="project" value="InterPro"/>
</dbReference>
<dbReference type="PROSITE" id="PS51462">
    <property type="entry name" value="NUDIX"/>
    <property type="match status" value="1"/>
</dbReference>
<dbReference type="PANTHER" id="PTHR12318">
    <property type="entry name" value="TESTOSTERONE-REGULATED PROTEIN RP2"/>
    <property type="match status" value="1"/>
</dbReference>
<dbReference type="InterPro" id="IPR000086">
    <property type="entry name" value="NUDIX_hydrolase_dom"/>
</dbReference>
<comment type="cofactor">
    <cofactor evidence="1">
        <name>Mn(2+)</name>
        <dbReference type="ChEBI" id="CHEBI:29035"/>
    </cofactor>
</comment>
<name>A0AA36CI82_9BILA</name>
<evidence type="ECO:0000313" key="9">
    <source>
        <dbReference type="EMBL" id="CAJ0568756.1"/>
    </source>
</evidence>